<evidence type="ECO:0000313" key="2">
    <source>
        <dbReference type="Proteomes" id="UP000245379"/>
    </source>
</evidence>
<keyword evidence="2" id="KW-1185">Reference proteome</keyword>
<protein>
    <submittedName>
        <fullName evidence="1">Uncharacterized protein</fullName>
    </submittedName>
</protein>
<dbReference type="AlphaFoldDB" id="A0A317EMJ0"/>
<name>A0A317EMJ0_9SPHI</name>
<comment type="caution">
    <text evidence="1">The sequence shown here is derived from an EMBL/GenBank/DDBJ whole genome shotgun (WGS) entry which is preliminary data.</text>
</comment>
<dbReference type="Proteomes" id="UP000245379">
    <property type="component" value="Unassembled WGS sequence"/>
</dbReference>
<sequence>MFSKQVNGKNYLGVPQAAQGSGYPLNLFFKALRLLLNLRFLLEALKKRIPLLSLTQNRQIQGWLI</sequence>
<accession>A0A317EMJ0</accession>
<reference evidence="1 2" key="1">
    <citation type="submission" date="2018-05" db="EMBL/GenBank/DDBJ databases">
        <title>Pedobacter paludis sp. nov., isolated from wetland soil.</title>
        <authorList>
            <person name="Zhang Y."/>
            <person name="Wang G."/>
        </authorList>
    </citation>
    <scope>NUCLEOTIDE SEQUENCE [LARGE SCALE GENOMIC DNA]</scope>
    <source>
        <strain evidence="1 2">KCTC22721</strain>
    </source>
</reference>
<proteinExistence type="predicted"/>
<dbReference type="EMBL" id="QGNZ01000004">
    <property type="protein sequence ID" value="PWS26496.1"/>
    <property type="molecule type" value="Genomic_DNA"/>
</dbReference>
<evidence type="ECO:0000313" key="1">
    <source>
        <dbReference type="EMBL" id="PWS26496.1"/>
    </source>
</evidence>
<gene>
    <name evidence="1" type="ORF">DHW03_17105</name>
</gene>
<organism evidence="1 2">
    <name type="scientific">Pedobacter yonginense</name>
    <dbReference type="NCBI Taxonomy" id="651869"/>
    <lineage>
        <taxon>Bacteria</taxon>
        <taxon>Pseudomonadati</taxon>
        <taxon>Bacteroidota</taxon>
        <taxon>Sphingobacteriia</taxon>
        <taxon>Sphingobacteriales</taxon>
        <taxon>Sphingobacteriaceae</taxon>
        <taxon>Pedobacter</taxon>
    </lineage>
</organism>